<gene>
    <name evidence="4" type="ORF">RHOBADRAFT_44246</name>
</gene>
<feature type="domain" description="Amidohydrolase-related" evidence="3">
    <location>
        <begin position="162"/>
        <end position="384"/>
    </location>
</feature>
<dbReference type="GeneID" id="28974820"/>
<sequence length="393" mass="42254">MPAAPPAQSGKRAPPKLDLRAFQSSTPTTPRRNFPRHLVDTHMHLWTHEQLATGSVKWPTNEGGLPQLVGPHELAAYGAVVNGGIKLVGGGKSEFRGVVFHDDDDVDGSKGGWDAALSEVDSVCSAALDSTVPLLALVPWAPVHHGRAALALFQSRLLALPSLQALAERLGYAPVKSFRYLLQDSPPGFFQSDSFVDGLKWLGENGYAFDMTLDVTHEETGRTRVLEDAIDAIERVRVGQEGAQQTVFILDHCAKPPLTADPSYPPAASLTAYIAALYQLALLPNVYLKLSALLDSADRETVAAAFAEFSSGEYRRKRKDGAYDRLRSRIGAVLEPAVEAFGESRILSAAWAFEMQLYLDCLTGLGLEGDALDALFEGNARVAYKLGGGAAAT</sequence>
<organism evidence="4 5">
    <name type="scientific">Rhodotorula graminis (strain WP1)</name>
    <dbReference type="NCBI Taxonomy" id="578459"/>
    <lineage>
        <taxon>Eukaryota</taxon>
        <taxon>Fungi</taxon>
        <taxon>Dikarya</taxon>
        <taxon>Basidiomycota</taxon>
        <taxon>Pucciniomycotina</taxon>
        <taxon>Microbotryomycetes</taxon>
        <taxon>Sporidiobolales</taxon>
        <taxon>Sporidiobolaceae</taxon>
        <taxon>Rhodotorula</taxon>
    </lineage>
</organism>
<proteinExistence type="inferred from homology"/>
<dbReference type="AlphaFoldDB" id="A0A194S5M9"/>
<feature type="region of interest" description="Disordered" evidence="2">
    <location>
        <begin position="1"/>
        <end position="34"/>
    </location>
</feature>
<dbReference type="PANTHER" id="PTHR43569:SF2">
    <property type="entry name" value="AMIDOHYDROLASE-RELATED DOMAIN-CONTAINING PROTEIN"/>
    <property type="match status" value="1"/>
</dbReference>
<reference evidence="4 5" key="1">
    <citation type="journal article" date="2015" name="Front. Microbiol.">
        <title>Genome sequence of the plant growth promoting endophytic yeast Rhodotorula graminis WP1.</title>
        <authorList>
            <person name="Firrincieli A."/>
            <person name="Otillar R."/>
            <person name="Salamov A."/>
            <person name="Schmutz J."/>
            <person name="Khan Z."/>
            <person name="Redman R.S."/>
            <person name="Fleck N.D."/>
            <person name="Lindquist E."/>
            <person name="Grigoriev I.V."/>
            <person name="Doty S.L."/>
        </authorList>
    </citation>
    <scope>NUCLEOTIDE SEQUENCE [LARGE SCALE GENOMIC DNA]</scope>
    <source>
        <strain evidence="4 5">WP1</strain>
    </source>
</reference>
<dbReference type="OMA" id="IAWRTAM"/>
<evidence type="ECO:0000313" key="4">
    <source>
        <dbReference type="EMBL" id="KPV74726.1"/>
    </source>
</evidence>
<dbReference type="STRING" id="578459.A0A194S5M9"/>
<name>A0A194S5M9_RHOGW</name>
<dbReference type="Proteomes" id="UP000053890">
    <property type="component" value="Unassembled WGS sequence"/>
</dbReference>
<comment type="similarity">
    <text evidence="1">Belongs to the metallo-dependent hydrolases superfamily.</text>
</comment>
<dbReference type="InterPro" id="IPR032466">
    <property type="entry name" value="Metal_Hydrolase"/>
</dbReference>
<dbReference type="SUPFAM" id="SSF51556">
    <property type="entry name" value="Metallo-dependent hydrolases"/>
    <property type="match status" value="1"/>
</dbReference>
<dbReference type="PANTHER" id="PTHR43569">
    <property type="entry name" value="AMIDOHYDROLASE"/>
    <property type="match status" value="1"/>
</dbReference>
<evidence type="ECO:0000256" key="2">
    <source>
        <dbReference type="SAM" id="MobiDB-lite"/>
    </source>
</evidence>
<dbReference type="InterPro" id="IPR052350">
    <property type="entry name" value="Metallo-dep_Lactonases"/>
</dbReference>
<protein>
    <recommendedName>
        <fullName evidence="3">Amidohydrolase-related domain-containing protein</fullName>
    </recommendedName>
</protein>
<dbReference type="Gene3D" id="3.20.20.140">
    <property type="entry name" value="Metal-dependent hydrolases"/>
    <property type="match status" value="1"/>
</dbReference>
<accession>A0A194S5M9</accession>
<evidence type="ECO:0000259" key="3">
    <source>
        <dbReference type="Pfam" id="PF04909"/>
    </source>
</evidence>
<dbReference type="InterPro" id="IPR006680">
    <property type="entry name" value="Amidohydro-rel"/>
</dbReference>
<dbReference type="Pfam" id="PF04909">
    <property type="entry name" value="Amidohydro_2"/>
    <property type="match status" value="1"/>
</dbReference>
<evidence type="ECO:0000256" key="1">
    <source>
        <dbReference type="ARBA" id="ARBA00038310"/>
    </source>
</evidence>
<dbReference type="EMBL" id="KQ474079">
    <property type="protein sequence ID" value="KPV74726.1"/>
    <property type="molecule type" value="Genomic_DNA"/>
</dbReference>
<evidence type="ECO:0000313" key="5">
    <source>
        <dbReference type="Proteomes" id="UP000053890"/>
    </source>
</evidence>
<feature type="compositionally biased region" description="Polar residues" evidence="2">
    <location>
        <begin position="22"/>
        <end position="31"/>
    </location>
</feature>
<dbReference type="RefSeq" id="XP_018270775.1">
    <property type="nucleotide sequence ID" value="XM_018414372.1"/>
</dbReference>
<dbReference type="OrthoDB" id="2135488at2759"/>
<dbReference type="GO" id="GO:0016787">
    <property type="term" value="F:hydrolase activity"/>
    <property type="evidence" value="ECO:0007669"/>
    <property type="project" value="InterPro"/>
</dbReference>
<keyword evidence="5" id="KW-1185">Reference proteome</keyword>